<organism evidence="1">
    <name type="scientific">Virus NIOZ-UU157</name>
    <dbReference type="NCBI Taxonomy" id="2763269"/>
    <lineage>
        <taxon>Viruses</taxon>
    </lineage>
</organism>
<dbReference type="InterPro" id="IPR029052">
    <property type="entry name" value="Metallo-depent_PP-like"/>
</dbReference>
<reference evidence="1" key="1">
    <citation type="submission" date="2020-08" db="EMBL/GenBank/DDBJ databases">
        <title>Bridging the membrane lipid divide: bacteria of the FCB group superphylum have the potential to synthesize archaeal ether lipids.</title>
        <authorList>
            <person name="Villanueva L."/>
            <person name="von Meijenfeldt F.A.B."/>
            <person name="Westbye A.B."/>
            <person name="Yadav S."/>
            <person name="Hopmans E.C."/>
            <person name="Dutilh B.E."/>
            <person name="Sinninghe Damste J.S."/>
        </authorList>
    </citation>
    <scope>NUCLEOTIDE SEQUENCE</scope>
    <source>
        <strain evidence="1">NIOZ-UU157</strain>
    </source>
</reference>
<evidence type="ECO:0008006" key="2">
    <source>
        <dbReference type="Google" id="ProtNLM"/>
    </source>
</evidence>
<proteinExistence type="predicted"/>
<protein>
    <recommendedName>
        <fullName evidence="2">Calcineurin-like phosphoesterase domain-containing protein</fullName>
    </recommendedName>
</protein>
<dbReference type="Gene3D" id="3.60.21.10">
    <property type="match status" value="1"/>
</dbReference>
<name>A0A7S9STS3_9VIRU</name>
<accession>A0A7S9STS3</accession>
<evidence type="ECO:0000313" key="1">
    <source>
        <dbReference type="EMBL" id="QPI16354.1"/>
    </source>
</evidence>
<dbReference type="SUPFAM" id="SSF56300">
    <property type="entry name" value="Metallo-dependent phosphatases"/>
    <property type="match status" value="1"/>
</dbReference>
<gene>
    <name evidence="1" type="ORF">NIOZUU157_00244</name>
</gene>
<dbReference type="EMBL" id="MW030558">
    <property type="protein sequence ID" value="QPI16354.1"/>
    <property type="molecule type" value="Genomic_DNA"/>
</dbReference>
<sequence length="393" mass="45686">MDSLFEKIKASFKWKKTSDYCAERLNITIEDYNKLRNIIKSQELVEESAMESSYNLEKGEAKMSTISSSEPKTPEEIIDVLNIDTTKWKLSSYWNKQMGDHWRVSAMITRLKDNEVDNVAELLKSFTPKKYKEVTRLKTPGKFKTAGVLSLQDIHFGKEGNETIDKDFEDTIKDLINRATNSHHIEKLYYVVGGDVINMDTWNGTTTAGTPLDNCMTATEAYMQAFDSLQWSINYLKQFCDQLQVIYIPGNHDRLSSFHLAHGLSKCFSDENILWDVVYQERKVFVYKDNFFAFEHGDVNTKNSLLVYSMEYPRQWGKTLHRTLYTGHYHHKKKIQYITEHDNTGFMLKILPSLSKTDYYHYHNKFIGSRRSGVLSLHSPTKGEICELTYSPE</sequence>